<evidence type="ECO:0000256" key="2">
    <source>
        <dbReference type="ARBA" id="ARBA00004613"/>
    </source>
</evidence>
<dbReference type="Pfam" id="PF00353">
    <property type="entry name" value="HemolysinCabind"/>
    <property type="match status" value="4"/>
</dbReference>
<dbReference type="InterPro" id="IPR024079">
    <property type="entry name" value="MetalloPept_cat_dom_sf"/>
</dbReference>
<evidence type="ECO:0000259" key="5">
    <source>
        <dbReference type="Pfam" id="PF08548"/>
    </source>
</evidence>
<name>A0A2P7RR85_9HYPH</name>
<keyword evidence="3" id="KW-0964">Secreted</keyword>
<reference evidence="6 7" key="1">
    <citation type="submission" date="2018-03" db="EMBL/GenBank/DDBJ databases">
        <title>The draft genome of Mesorhizobium sp. 6GN-30.</title>
        <authorList>
            <person name="Liu L."/>
            <person name="Li L."/>
            <person name="Wang T."/>
            <person name="Zhang X."/>
            <person name="Liang L."/>
        </authorList>
    </citation>
    <scope>NUCLEOTIDE SEQUENCE [LARGE SCALE GENOMIC DNA]</scope>
    <source>
        <strain evidence="6 7">6GN30</strain>
    </source>
</reference>
<evidence type="ECO:0000256" key="4">
    <source>
        <dbReference type="ARBA" id="ARBA00022737"/>
    </source>
</evidence>
<dbReference type="Gene3D" id="2.150.10.10">
    <property type="entry name" value="Serralysin-like metalloprotease, C-terminal"/>
    <property type="match status" value="3"/>
</dbReference>
<dbReference type="InterPro" id="IPR034033">
    <property type="entry name" value="Serralysin-like"/>
</dbReference>
<evidence type="ECO:0000313" key="7">
    <source>
        <dbReference type="Proteomes" id="UP000241229"/>
    </source>
</evidence>
<dbReference type="InterPro" id="IPR013858">
    <property type="entry name" value="Peptidase_M10B_C"/>
</dbReference>
<dbReference type="OrthoDB" id="223957at2"/>
<gene>
    <name evidence="6" type="ORF">C7I84_26240</name>
</gene>
<sequence length="748" mass="77014">MVHPLPVPVGSVGVSSALLEASPVENGTSDPVTANRASGVQRIDGLLTPNRWSDGSISYSDPNAASDYGADHPEAFSNFSQFTARQMVAVHFALDTTIRTQPSGAAGFSVEGFTGLNVSYAGAGTGNATLRYANTSNPSTAYAYYPTAQNYGGDSFYGRSGDLPTAGNYDWHTIIHETGHALGLKHGHETGGFGAQPANRDSLEYSVMTYRTFIGDDTSGYNYETWGAPQTFMMDDIAALQHMYGADYSTNSGDTVYSWNARTGETYVDGKLAIDPGGNRIFQTIWDGGGNDTYDLSGYTSNLAVSLTPGGYSTFSNEQRAYLGGGPNGGYARGNVFNAFMHKNNPASLIENVVGGSGADNIRGNAAANRLDGGANADTLMGHLGNDTYIVDNIADMVIEAVGEGIDTVLASVSWVLAAAAEIEFLKTLSQPGTTAIALTGNEFAQTIFGNNGANILDGGGAADTMQGLAGNDTYFVDHIGDIVIEAVGDVADMVATRISYALAADAEIETLRTTSNGGTGAIKLTGNAFEQTIVGNNGANTLKGGGGLDTLSGLGGNDTYLVYTATDTIVETATGGARDKVAAGVSYTLSAGVHVEQMTTTSAGGTAAINLAGNEIGQTITGNAGANRLEGKGGADQLRGLGGADTFVFATKLGGGNVDAILDFSVPDDRFLLSDAIFTALDPGTLAASAFRANTTGLADDDTDRIVYETDTGHVFYDADGSGAAAGIHFATITAGLALTNADFSVA</sequence>
<dbReference type="Pfam" id="PF08548">
    <property type="entry name" value="Peptidase_M10_C"/>
    <property type="match status" value="1"/>
</dbReference>
<keyword evidence="4" id="KW-0677">Repeat</keyword>
<comment type="caution">
    <text evidence="6">The sequence shown here is derived from an EMBL/GenBank/DDBJ whole genome shotgun (WGS) entry which is preliminary data.</text>
</comment>
<protein>
    <recommendedName>
        <fullName evidence="5">Peptidase M10 serralysin C-terminal domain-containing protein</fullName>
    </recommendedName>
</protein>
<dbReference type="InterPro" id="IPR001343">
    <property type="entry name" value="Hemolysn_Ca-bd"/>
</dbReference>
<organism evidence="6 7">
    <name type="scientific">Kumtagia ephedrae</name>
    <dbReference type="NCBI Taxonomy" id="2116701"/>
    <lineage>
        <taxon>Bacteria</taxon>
        <taxon>Pseudomonadati</taxon>
        <taxon>Pseudomonadota</taxon>
        <taxon>Alphaproteobacteria</taxon>
        <taxon>Hyphomicrobiales</taxon>
        <taxon>Phyllobacteriaceae</taxon>
        <taxon>Kumtagia</taxon>
    </lineage>
</organism>
<dbReference type="GO" id="GO:0008237">
    <property type="term" value="F:metallopeptidase activity"/>
    <property type="evidence" value="ECO:0007669"/>
    <property type="project" value="InterPro"/>
</dbReference>
<comment type="subcellular location">
    <subcellularLocation>
        <location evidence="2">Secreted</location>
    </subcellularLocation>
</comment>
<evidence type="ECO:0000256" key="1">
    <source>
        <dbReference type="ARBA" id="ARBA00001913"/>
    </source>
</evidence>
<proteinExistence type="predicted"/>
<evidence type="ECO:0000256" key="3">
    <source>
        <dbReference type="ARBA" id="ARBA00022525"/>
    </source>
</evidence>
<dbReference type="SUPFAM" id="SSF51120">
    <property type="entry name" value="beta-Roll"/>
    <property type="match status" value="3"/>
</dbReference>
<dbReference type="CDD" id="cd04277">
    <property type="entry name" value="ZnMc_serralysin_like"/>
    <property type="match status" value="1"/>
</dbReference>
<dbReference type="InterPro" id="IPR011049">
    <property type="entry name" value="Serralysin-like_metalloprot_C"/>
</dbReference>
<dbReference type="EMBL" id="PXYK01000036">
    <property type="protein sequence ID" value="PSJ52685.1"/>
    <property type="molecule type" value="Genomic_DNA"/>
</dbReference>
<accession>A0A2P7RR85</accession>
<dbReference type="GO" id="GO:0005615">
    <property type="term" value="C:extracellular space"/>
    <property type="evidence" value="ECO:0007669"/>
    <property type="project" value="InterPro"/>
</dbReference>
<keyword evidence="7" id="KW-1185">Reference proteome</keyword>
<feature type="domain" description="Peptidase M10 serralysin C-terminal" evidence="5">
    <location>
        <begin position="246"/>
        <end position="431"/>
    </location>
</feature>
<comment type="cofactor">
    <cofactor evidence="1">
        <name>Ca(2+)</name>
        <dbReference type="ChEBI" id="CHEBI:29108"/>
    </cofactor>
</comment>
<dbReference type="SUPFAM" id="SSF55486">
    <property type="entry name" value="Metalloproteases ('zincins'), catalytic domain"/>
    <property type="match status" value="1"/>
</dbReference>
<dbReference type="Proteomes" id="UP000241229">
    <property type="component" value="Unassembled WGS sequence"/>
</dbReference>
<dbReference type="AlphaFoldDB" id="A0A2P7RR85"/>
<evidence type="ECO:0000313" key="6">
    <source>
        <dbReference type="EMBL" id="PSJ52685.1"/>
    </source>
</evidence>
<dbReference type="Gene3D" id="3.40.390.10">
    <property type="entry name" value="Collagenase (Catalytic Domain)"/>
    <property type="match status" value="1"/>
</dbReference>
<dbReference type="GO" id="GO:0005509">
    <property type="term" value="F:calcium ion binding"/>
    <property type="evidence" value="ECO:0007669"/>
    <property type="project" value="InterPro"/>
</dbReference>